<dbReference type="GO" id="GO:0005737">
    <property type="term" value="C:cytoplasm"/>
    <property type="evidence" value="ECO:0007669"/>
    <property type="project" value="TreeGrafter"/>
</dbReference>
<dbReference type="OrthoDB" id="498204at2759"/>
<feature type="domain" description="FAD dependent oxidoreductase" evidence="2">
    <location>
        <begin position="244"/>
        <end position="552"/>
    </location>
</feature>
<dbReference type="PANTHER" id="PTHR13847">
    <property type="entry name" value="SARCOSINE DEHYDROGENASE-RELATED"/>
    <property type="match status" value="1"/>
</dbReference>
<name>A0A9N8DL04_9STRA</name>
<dbReference type="Proteomes" id="UP001153069">
    <property type="component" value="Unassembled WGS sequence"/>
</dbReference>
<keyword evidence="4" id="KW-1185">Reference proteome</keyword>
<proteinExistence type="predicted"/>
<dbReference type="SUPFAM" id="SSF51905">
    <property type="entry name" value="FAD/NAD(P)-binding domain"/>
    <property type="match status" value="1"/>
</dbReference>
<dbReference type="EMBL" id="CAICTM010000201">
    <property type="protein sequence ID" value="CAB9504607.1"/>
    <property type="molecule type" value="Genomic_DNA"/>
</dbReference>
<dbReference type="Pfam" id="PF01266">
    <property type="entry name" value="DAO"/>
    <property type="match status" value="1"/>
</dbReference>
<sequence length="594" mass="66180">MNLWPPNLAVLSSVAFASLLKPQGDCHKHSHGKTLTISPFFAFAGPRTSQPQHSVARSTEFDRRTTDNKLRIGIVGGGICGNSAAYALAKRLRSNSTWKDRSHQITVLEGDPNSPLTASDHQENQPPQWGAAAARNANSIVPGSSMHVFTKKSVVWQIARDTIEEWYFLGKEWLEQQCYGKQNLLRGNDFAIAPPYFALHPWKCLGPSATAEERLSFLRFCRHFLYYSLVRGDLEANNRGHCMCQLAKVNRDIFLEVANDMNQKGYNIQYSRGFLALYRDLATAKHSQEITTKHGEEAHLLSWEEAVAKTPSLNSLSSLMKSPLSVVHRPNEVISSCEQFLRAWMQEIRKLGVEYRHGQVDKVERVDHKRFRVTCKDGTSQDFDLLVLAAGVCTPLLSAQLNAGKYVPTYPLRGFSLTTIAQGQTYCDDDKDNNEPHLLLPTSFSVDSMYCTSVTPHMARWAGFGEFVGYPRSNNTPVPASIGPSILSRYSNLVFPTATRSKEDVQSCFRPASPDDLPIVGAIPEVPGLFVHTGHGTLGWTTGLATGVCLAQSMEEYLVEEDAEESNDENQHAYNLPNGIQIERKFLAPSRFVD</sequence>
<dbReference type="Gene3D" id="3.30.9.10">
    <property type="entry name" value="D-Amino Acid Oxidase, subunit A, domain 2"/>
    <property type="match status" value="1"/>
</dbReference>
<dbReference type="AlphaFoldDB" id="A0A9N8DL04"/>
<evidence type="ECO:0000256" key="1">
    <source>
        <dbReference type="SAM" id="SignalP"/>
    </source>
</evidence>
<dbReference type="InterPro" id="IPR006076">
    <property type="entry name" value="FAD-dep_OxRdtase"/>
</dbReference>
<feature type="signal peptide" evidence="1">
    <location>
        <begin position="1"/>
        <end position="17"/>
    </location>
</feature>
<reference evidence="3" key="1">
    <citation type="submission" date="2020-06" db="EMBL/GenBank/DDBJ databases">
        <authorList>
            <consortium name="Plant Systems Biology data submission"/>
        </authorList>
    </citation>
    <scope>NUCLEOTIDE SEQUENCE</scope>
    <source>
        <strain evidence="3">D6</strain>
    </source>
</reference>
<dbReference type="PANTHER" id="PTHR13847:SF150">
    <property type="entry name" value="OXIDOREDUCTASE TDA3-RELATED"/>
    <property type="match status" value="1"/>
</dbReference>
<dbReference type="InterPro" id="IPR036188">
    <property type="entry name" value="FAD/NAD-bd_sf"/>
</dbReference>
<organism evidence="3 4">
    <name type="scientific">Seminavis robusta</name>
    <dbReference type="NCBI Taxonomy" id="568900"/>
    <lineage>
        <taxon>Eukaryota</taxon>
        <taxon>Sar</taxon>
        <taxon>Stramenopiles</taxon>
        <taxon>Ochrophyta</taxon>
        <taxon>Bacillariophyta</taxon>
        <taxon>Bacillariophyceae</taxon>
        <taxon>Bacillariophycidae</taxon>
        <taxon>Naviculales</taxon>
        <taxon>Naviculaceae</taxon>
        <taxon>Seminavis</taxon>
    </lineage>
</organism>
<evidence type="ECO:0000259" key="2">
    <source>
        <dbReference type="Pfam" id="PF01266"/>
    </source>
</evidence>
<gene>
    <name evidence="3" type="ORF">SEMRO_202_G085420.1</name>
</gene>
<comment type="caution">
    <text evidence="3">The sequence shown here is derived from an EMBL/GenBank/DDBJ whole genome shotgun (WGS) entry which is preliminary data.</text>
</comment>
<keyword evidence="1" id="KW-0732">Signal</keyword>
<dbReference type="Gene3D" id="3.50.50.60">
    <property type="entry name" value="FAD/NAD(P)-binding domain"/>
    <property type="match status" value="2"/>
</dbReference>
<protein>
    <submittedName>
        <fullName evidence="3">D-amino acid dehydrogenase</fullName>
    </submittedName>
</protein>
<feature type="chain" id="PRO_5040461728" evidence="1">
    <location>
        <begin position="18"/>
        <end position="594"/>
    </location>
</feature>
<accession>A0A9N8DL04</accession>
<evidence type="ECO:0000313" key="3">
    <source>
        <dbReference type="EMBL" id="CAB9504607.1"/>
    </source>
</evidence>
<evidence type="ECO:0000313" key="4">
    <source>
        <dbReference type="Proteomes" id="UP001153069"/>
    </source>
</evidence>